<sequence>MSLLKDLVPKREDQAISFIEYCRKHLTLDDGRPYDPIGRGFMKEIVDNYHTHPHMTVEKGAQTGFSTLAIAHTLYMVDVLGKNIIYYLPTDAMANMFGPTRFEPYVQRSEYLSSRIRGTDQKSLKQIGTHFFYIRGLVSKTGAISIPADEIIFDEVALINPENMELAQDRISAPGSLGWQKYFSVALFESDGIDELFDASDKRQWIVTCYGCRREATLESDFPDNMVKKNGDVFLVCPKCGHKLDVTNARWVAEHPDRDSRLGYRVPQLIIPDTKLSLIYERWEKAKDRPSKRATFRRSVLALPDSGNMQPISPAVLQRLEELSDYYFHDHSDVVTGVGIDMGDKAHVAIAQPYGAEGMLPIAFFEVEVEELSELVKQIEEAFNPGALVIDAMPYKTESKKIVRQLTKCRGYIQYFKGSELKEGVEGEDEKAVNKVTVDRDESLDETTDLFAANPPLALLPKPRNPKEEITINTVKLHLKKLVKETSGSGEDATIHYKKNVANHFGMAINSARIALQLALGQSRMTGPAEYTPVVRSRFRKKGAY</sequence>
<reference evidence="3" key="1">
    <citation type="submission" date="2016-10" db="EMBL/GenBank/DDBJ databases">
        <authorList>
            <person name="Varghese N."/>
            <person name="Submissions S."/>
        </authorList>
    </citation>
    <scope>NUCLEOTIDE SEQUENCE [LARGE SCALE GENOMIC DNA]</scope>
    <source>
        <strain evidence="3">OK042</strain>
    </source>
</reference>
<evidence type="ECO:0000259" key="1">
    <source>
        <dbReference type="Pfam" id="PF05876"/>
    </source>
</evidence>
<protein>
    <submittedName>
        <fullName evidence="2">Phage terminase large subunit (GpA)</fullName>
    </submittedName>
</protein>
<dbReference type="GO" id="GO:0016887">
    <property type="term" value="F:ATP hydrolysis activity"/>
    <property type="evidence" value="ECO:0007669"/>
    <property type="project" value="InterPro"/>
</dbReference>
<dbReference type="Gene3D" id="3.40.50.300">
    <property type="entry name" value="P-loop containing nucleotide triphosphate hydrolases"/>
    <property type="match status" value="1"/>
</dbReference>
<gene>
    <name evidence="2" type="ORF">SAMN05518846_101483</name>
</gene>
<dbReference type="RefSeq" id="WP_092266351.1">
    <property type="nucleotide sequence ID" value="NZ_FORT01000001.1"/>
</dbReference>
<organism evidence="2 3">
    <name type="scientific">Brevibacillus centrosporus</name>
    <dbReference type="NCBI Taxonomy" id="54910"/>
    <lineage>
        <taxon>Bacteria</taxon>
        <taxon>Bacillati</taxon>
        <taxon>Bacillota</taxon>
        <taxon>Bacilli</taxon>
        <taxon>Bacillales</taxon>
        <taxon>Paenibacillaceae</taxon>
        <taxon>Brevibacillus</taxon>
    </lineage>
</organism>
<feature type="domain" description="Phage terminase large subunit GpA ATPase" evidence="1">
    <location>
        <begin position="42"/>
        <end position="245"/>
    </location>
</feature>
<keyword evidence="3" id="KW-1185">Reference proteome</keyword>
<proteinExistence type="predicted"/>
<evidence type="ECO:0000313" key="3">
    <source>
        <dbReference type="Proteomes" id="UP000198915"/>
    </source>
</evidence>
<dbReference type="Pfam" id="PF05876">
    <property type="entry name" value="GpA_ATPase"/>
    <property type="match status" value="1"/>
</dbReference>
<dbReference type="STRING" id="1884381.SAMN05518846_101483"/>
<dbReference type="InterPro" id="IPR027417">
    <property type="entry name" value="P-loop_NTPase"/>
</dbReference>
<dbReference type="EMBL" id="FORT01000001">
    <property type="protein sequence ID" value="SFI90502.1"/>
    <property type="molecule type" value="Genomic_DNA"/>
</dbReference>
<dbReference type="InterPro" id="IPR046453">
    <property type="entry name" value="GpA_ATPase"/>
</dbReference>
<evidence type="ECO:0000313" key="2">
    <source>
        <dbReference type="EMBL" id="SFI90502.1"/>
    </source>
</evidence>
<name>A0A1I3M0H9_9BACL</name>
<dbReference type="Proteomes" id="UP000198915">
    <property type="component" value="Unassembled WGS sequence"/>
</dbReference>
<accession>A0A1I3M0H9</accession>
<dbReference type="AlphaFoldDB" id="A0A1I3M0H9"/>